<dbReference type="InterPro" id="IPR052479">
    <property type="entry name" value="GPI-anchor_Adhesion_Reg"/>
</dbReference>
<dbReference type="AlphaFoldDB" id="A0A180GCK1"/>
<keyword evidence="6" id="KW-1185">Reference proteome</keyword>
<feature type="transmembrane region" description="Helical" evidence="2">
    <location>
        <begin position="71"/>
        <end position="90"/>
    </location>
</feature>
<sequence>MAEGGQNMPVDGKDNWDSRQTSRAMSHLWMFPYPLTSDITSKPSHKSKSQINLGSVEEIKPSFPAMVQNRYLMGLNYSLPLIVVVLLGVISPFRSADAYLITSPATNDFWYMGNKKSLTWSSVNSDPATFSVAITNQDPSTYPTALSTLVVKGLPKRLGRYDIPPSAIKGLKEGSGYQINIMSPEGGAILAQSPTFTISREDDESGDGGADDDEAQVLNYADHQEEARTTTIHHHHGALKANKGKDNMYRYRRLGKTHPKSHRHNQARPYRSRQRFQKAKAKSNTLYNSIPRFDHSRGACSRSPRNPRVAKVVRI</sequence>
<dbReference type="VEuPathDB" id="FungiDB:PTTG_28287"/>
<evidence type="ECO:0000313" key="4">
    <source>
        <dbReference type="EMBL" id="OAV90456.1"/>
    </source>
</evidence>
<reference evidence="4" key="1">
    <citation type="submission" date="2009-11" db="EMBL/GenBank/DDBJ databases">
        <authorList>
            <consortium name="The Broad Institute Genome Sequencing Platform"/>
            <person name="Ward D."/>
            <person name="Feldgarden M."/>
            <person name="Earl A."/>
            <person name="Young S.K."/>
            <person name="Zeng Q."/>
            <person name="Koehrsen M."/>
            <person name="Alvarado L."/>
            <person name="Berlin A."/>
            <person name="Bochicchio J."/>
            <person name="Borenstein D."/>
            <person name="Chapman S.B."/>
            <person name="Chen Z."/>
            <person name="Engels R."/>
            <person name="Freedman E."/>
            <person name="Gellesch M."/>
            <person name="Goldberg J."/>
            <person name="Griggs A."/>
            <person name="Gujja S."/>
            <person name="Heilman E."/>
            <person name="Heiman D."/>
            <person name="Hepburn T."/>
            <person name="Howarth C."/>
            <person name="Jen D."/>
            <person name="Larson L."/>
            <person name="Lewis B."/>
            <person name="Mehta T."/>
            <person name="Park D."/>
            <person name="Pearson M."/>
            <person name="Roberts A."/>
            <person name="Saif S."/>
            <person name="Shea T."/>
            <person name="Shenoy N."/>
            <person name="Sisk P."/>
            <person name="Stolte C."/>
            <person name="Sykes S."/>
            <person name="Thomson T."/>
            <person name="Walk T."/>
            <person name="White J."/>
            <person name="Yandava C."/>
            <person name="Izard J."/>
            <person name="Baranova O.V."/>
            <person name="Blanton J.M."/>
            <person name="Tanner A.C."/>
            <person name="Dewhirst F.E."/>
            <person name="Haas B."/>
            <person name="Nusbaum C."/>
            <person name="Birren B."/>
        </authorList>
    </citation>
    <scope>NUCLEOTIDE SEQUENCE [LARGE SCALE GENOMIC DNA]</scope>
    <source>
        <strain evidence="4">1-1 BBBD Race 1</strain>
    </source>
</reference>
<gene>
    <name evidence="4" type="ORF">PTTG_28287</name>
</gene>
<reference evidence="5 6" key="3">
    <citation type="journal article" date="2017" name="G3 (Bethesda)">
        <title>Comparative analysis highlights variable genome content of wheat rusts and divergence of the mating loci.</title>
        <authorList>
            <person name="Cuomo C.A."/>
            <person name="Bakkeren G."/>
            <person name="Khalil H.B."/>
            <person name="Panwar V."/>
            <person name="Joly D."/>
            <person name="Linning R."/>
            <person name="Sakthikumar S."/>
            <person name="Song X."/>
            <person name="Adiconis X."/>
            <person name="Fan L."/>
            <person name="Goldberg J.M."/>
            <person name="Levin J.Z."/>
            <person name="Young S."/>
            <person name="Zeng Q."/>
            <person name="Anikster Y."/>
            <person name="Bruce M."/>
            <person name="Wang M."/>
            <person name="Yin C."/>
            <person name="McCallum B."/>
            <person name="Szabo L.J."/>
            <person name="Hulbert S."/>
            <person name="Chen X."/>
            <person name="Fellers J.P."/>
        </authorList>
    </citation>
    <scope>NUCLEOTIDE SEQUENCE</scope>
    <source>
        <strain evidence="6">Isolate 1-1 / race 1 (BBBD)</strain>
        <strain evidence="5">isolate 1-1 / race 1 (BBBD)</strain>
    </source>
</reference>
<evidence type="ECO:0000256" key="2">
    <source>
        <dbReference type="SAM" id="Phobius"/>
    </source>
</evidence>
<name>A0A180GCK1_PUCT1</name>
<reference evidence="5" key="4">
    <citation type="submission" date="2025-05" db="UniProtKB">
        <authorList>
            <consortium name="EnsemblFungi"/>
        </authorList>
    </citation>
    <scope>IDENTIFICATION</scope>
    <source>
        <strain evidence="5">isolate 1-1 / race 1 (BBBD)</strain>
    </source>
</reference>
<feature type="domain" description="Yeast cell wall synthesis Kre9/Knh1-like N-terminal" evidence="3">
    <location>
        <begin position="103"/>
        <end position="198"/>
    </location>
</feature>
<keyword evidence="1" id="KW-0732">Signal</keyword>
<keyword evidence="2" id="KW-0472">Membrane</keyword>
<proteinExistence type="predicted"/>
<dbReference type="EnsemblFungi" id="PTTG_28287-t43_1">
    <property type="protein sequence ID" value="PTTG_28287-t43_1-p1"/>
    <property type="gene ID" value="PTTG_28287"/>
</dbReference>
<accession>A0A180GCK1</accession>
<keyword evidence="2" id="KW-0812">Transmembrane</keyword>
<evidence type="ECO:0000256" key="1">
    <source>
        <dbReference type="ARBA" id="ARBA00022729"/>
    </source>
</evidence>
<evidence type="ECO:0000259" key="3">
    <source>
        <dbReference type="Pfam" id="PF10342"/>
    </source>
</evidence>
<dbReference type="EMBL" id="ADAS02000100">
    <property type="protein sequence ID" value="OAV90456.1"/>
    <property type="molecule type" value="Genomic_DNA"/>
</dbReference>
<dbReference type="STRING" id="630390.A0A180GCK1"/>
<protein>
    <recommendedName>
        <fullName evidence="3">Yeast cell wall synthesis Kre9/Knh1-like N-terminal domain-containing protein</fullName>
    </recommendedName>
</protein>
<evidence type="ECO:0000313" key="6">
    <source>
        <dbReference type="Proteomes" id="UP000005240"/>
    </source>
</evidence>
<evidence type="ECO:0000313" key="5">
    <source>
        <dbReference type="EnsemblFungi" id="PTTG_28287-t43_1-p1"/>
    </source>
</evidence>
<dbReference type="PANTHER" id="PTHR35185:SF3">
    <property type="entry name" value="SERINE_THREONINE-RICH PROTEIN ADG2"/>
    <property type="match status" value="1"/>
</dbReference>
<reference evidence="4" key="2">
    <citation type="submission" date="2016-05" db="EMBL/GenBank/DDBJ databases">
        <title>Comparative analysis highlights variable genome content of wheat rusts and divergence of the mating loci.</title>
        <authorList>
            <person name="Cuomo C.A."/>
            <person name="Bakkeren G."/>
            <person name="Szabo L."/>
            <person name="Khalil H."/>
            <person name="Joly D."/>
            <person name="Goldberg J."/>
            <person name="Young S."/>
            <person name="Zeng Q."/>
            <person name="Fellers J."/>
        </authorList>
    </citation>
    <scope>NUCLEOTIDE SEQUENCE [LARGE SCALE GENOMIC DNA]</scope>
    <source>
        <strain evidence="4">1-1 BBBD Race 1</strain>
    </source>
</reference>
<dbReference type="PANTHER" id="PTHR35185">
    <property type="entry name" value="SERINE/THREONINE-RICH PROTEIN ADG2-RELATED"/>
    <property type="match status" value="1"/>
</dbReference>
<dbReference type="Proteomes" id="UP000005240">
    <property type="component" value="Unassembled WGS sequence"/>
</dbReference>
<dbReference type="Pfam" id="PF10342">
    <property type="entry name" value="Kre9_KNH"/>
    <property type="match status" value="1"/>
</dbReference>
<dbReference type="OrthoDB" id="5316007at2759"/>
<organism evidence="4">
    <name type="scientific">Puccinia triticina (isolate 1-1 / race 1 (BBBD))</name>
    <name type="common">Brown leaf rust fungus</name>
    <dbReference type="NCBI Taxonomy" id="630390"/>
    <lineage>
        <taxon>Eukaryota</taxon>
        <taxon>Fungi</taxon>
        <taxon>Dikarya</taxon>
        <taxon>Basidiomycota</taxon>
        <taxon>Pucciniomycotina</taxon>
        <taxon>Pucciniomycetes</taxon>
        <taxon>Pucciniales</taxon>
        <taxon>Pucciniaceae</taxon>
        <taxon>Puccinia</taxon>
    </lineage>
</organism>
<keyword evidence="2" id="KW-1133">Transmembrane helix</keyword>
<dbReference type="InterPro" id="IPR018466">
    <property type="entry name" value="Kre9/Knh1-like_N"/>
</dbReference>